<evidence type="ECO:0000313" key="2">
    <source>
        <dbReference type="EMBL" id="MCZ2722324.1"/>
    </source>
</evidence>
<keyword evidence="3" id="KW-1185">Reference proteome</keyword>
<dbReference type="Proteomes" id="UP001149719">
    <property type="component" value="Unassembled WGS sequence"/>
</dbReference>
<sequence length="788" mass="81670">MNKTVLATLIATTVALTGCNQAEKLVDNDDISKTANPTAATVDDPIVSFNPTNGVLSTPNDILMEDGSLDPVTAGRLSRIPNQASADVYSSTAQLDGWGISSPFTIAIELPDQEKTLSTLDASSVSQSDSVLLFECAQGTSFASGTCTANPASITQLVHGTDYSTSASTSGIVVTPLKPLKSNTSYFYLVTNKTKDNFGQAVTRSDTFNALSETPVANLGANAALGTLIQGMNTTGAFLAQIEAADITYSATFTTQSIEPVAQAVMDKIVADNGLLTNLVNTGLTARQILAANFGVTLDDNSSAAFVADNTLVYQAELDLPYFLPYPGVTIPGLNTCATGITLCGNWQNSAGQAVWKGGPEPVEPTQVIGQPNLVKVQITVPSATLIAAMNAQNPSAPITEIPIVQFVHGITAIKETVFPIAPAFASQGMITIAIDQPLHGSRSANVDADSEYEVTATDPSYGSLYQNGSAAVFGNLASLLTARDNLRQAASDQLALKYAIRNSDLSALNTATGLTVNKDKTSLLGVSLGSIIGTMVQGMSEIYNGSGSTPVTGTENPFLYTASALTVNGAQTAAIMGYSPTFGPIVKSTLTQTNGFAGSVASAVGYTPAEVIGFRDSTDPVANETFNQIVNLSYSSFISAFVNGAQTVVDGGDSIAWAAKTTTTPTLVTQIVGNGVNLSDQTIPNNLTEDGFPLAGTKGVIESLNLTKISGTAASAAGQRVYTNFLVGKHTSILSNTASDTEQAKFGLTVEAAARATTEMQSQVISFLKSEGRLVQSATSDPSSTIQ</sequence>
<comment type="caution">
    <text evidence="2">The sequence shown here is derived from an EMBL/GenBank/DDBJ whole genome shotgun (WGS) entry which is preliminary data.</text>
</comment>
<dbReference type="Gene3D" id="3.40.50.1820">
    <property type="entry name" value="alpha/beta hydrolase"/>
    <property type="match status" value="1"/>
</dbReference>
<accession>A0ABT4JXN0</accession>
<organism evidence="2 3">
    <name type="scientific">Marinomonas phaeophyticola</name>
    <dbReference type="NCBI Taxonomy" id="3004091"/>
    <lineage>
        <taxon>Bacteria</taxon>
        <taxon>Pseudomonadati</taxon>
        <taxon>Pseudomonadota</taxon>
        <taxon>Gammaproteobacteria</taxon>
        <taxon>Oceanospirillales</taxon>
        <taxon>Oceanospirillaceae</taxon>
        <taxon>Marinomonas</taxon>
    </lineage>
</organism>
<reference evidence="2" key="1">
    <citation type="submission" date="2022-12" db="EMBL/GenBank/DDBJ databases">
        <title>Marinomonas 15G1-11 sp. nov, isolated from marine algae.</title>
        <authorList>
            <person name="Butt M."/>
            <person name="Choi D.G."/>
            <person name="Kim J.M."/>
            <person name="Lee J.K."/>
            <person name="Baek J.H."/>
            <person name="Jeon C.O."/>
        </authorList>
    </citation>
    <scope>NUCLEOTIDE SEQUENCE</scope>
    <source>
        <strain evidence="2">15G1-11</strain>
    </source>
</reference>
<evidence type="ECO:0000313" key="3">
    <source>
        <dbReference type="Proteomes" id="UP001149719"/>
    </source>
</evidence>
<dbReference type="InterPro" id="IPR025920">
    <property type="entry name" value="Lipase_bact_N"/>
</dbReference>
<gene>
    <name evidence="2" type="ORF">O1D97_11960</name>
</gene>
<dbReference type="Pfam" id="PF12262">
    <property type="entry name" value="Lipase_bact_N"/>
    <property type="match status" value="1"/>
</dbReference>
<protein>
    <recommendedName>
        <fullName evidence="1">Bacterial virulence factor lipase N-terminal domain-containing protein</fullName>
    </recommendedName>
</protein>
<feature type="domain" description="Bacterial virulence factor lipase N-terminal" evidence="1">
    <location>
        <begin position="53"/>
        <end position="259"/>
    </location>
</feature>
<dbReference type="EMBL" id="JAPUBN010000017">
    <property type="protein sequence ID" value="MCZ2722324.1"/>
    <property type="molecule type" value="Genomic_DNA"/>
</dbReference>
<dbReference type="RefSeq" id="WP_269125878.1">
    <property type="nucleotide sequence ID" value="NZ_JAPUBN010000017.1"/>
</dbReference>
<evidence type="ECO:0000259" key="1">
    <source>
        <dbReference type="Pfam" id="PF12262"/>
    </source>
</evidence>
<name>A0ABT4JXN0_9GAMM</name>
<dbReference type="InterPro" id="IPR029058">
    <property type="entry name" value="AB_hydrolase_fold"/>
</dbReference>
<proteinExistence type="predicted"/>
<dbReference type="SUPFAM" id="SSF53474">
    <property type="entry name" value="alpha/beta-Hydrolases"/>
    <property type="match status" value="1"/>
</dbReference>
<dbReference type="PROSITE" id="PS51257">
    <property type="entry name" value="PROKAR_LIPOPROTEIN"/>
    <property type="match status" value="1"/>
</dbReference>